<dbReference type="EMBL" id="JAQQBR010001833">
    <property type="protein sequence ID" value="KAK0163550.1"/>
    <property type="molecule type" value="Genomic_DNA"/>
</dbReference>
<keyword evidence="3" id="KW-1185">Reference proteome</keyword>
<evidence type="ECO:0000256" key="1">
    <source>
        <dbReference type="SAM" id="MobiDB-lite"/>
    </source>
</evidence>
<comment type="caution">
    <text evidence="2">The sequence shown here is derived from an EMBL/GenBank/DDBJ whole genome shotgun (WGS) entry which is preliminary data.</text>
</comment>
<gene>
    <name evidence="2" type="ORF">PV327_007220</name>
</gene>
<feature type="compositionally biased region" description="Low complexity" evidence="1">
    <location>
        <begin position="141"/>
        <end position="161"/>
    </location>
</feature>
<organism evidence="2 3">
    <name type="scientific">Microctonus hyperodae</name>
    <name type="common">Parasitoid wasp</name>
    <dbReference type="NCBI Taxonomy" id="165561"/>
    <lineage>
        <taxon>Eukaryota</taxon>
        <taxon>Metazoa</taxon>
        <taxon>Ecdysozoa</taxon>
        <taxon>Arthropoda</taxon>
        <taxon>Hexapoda</taxon>
        <taxon>Insecta</taxon>
        <taxon>Pterygota</taxon>
        <taxon>Neoptera</taxon>
        <taxon>Endopterygota</taxon>
        <taxon>Hymenoptera</taxon>
        <taxon>Apocrita</taxon>
        <taxon>Ichneumonoidea</taxon>
        <taxon>Braconidae</taxon>
        <taxon>Euphorinae</taxon>
        <taxon>Microctonus</taxon>
    </lineage>
</organism>
<feature type="region of interest" description="Disordered" evidence="1">
    <location>
        <begin position="126"/>
        <end position="190"/>
    </location>
</feature>
<evidence type="ECO:0000313" key="3">
    <source>
        <dbReference type="Proteomes" id="UP001168972"/>
    </source>
</evidence>
<evidence type="ECO:0000313" key="2">
    <source>
        <dbReference type="EMBL" id="KAK0163550.1"/>
    </source>
</evidence>
<accession>A0AA39F606</accession>
<proteinExistence type="predicted"/>
<dbReference type="Proteomes" id="UP001168972">
    <property type="component" value="Unassembled WGS sequence"/>
</dbReference>
<feature type="region of interest" description="Disordered" evidence="1">
    <location>
        <begin position="25"/>
        <end position="53"/>
    </location>
</feature>
<feature type="compositionally biased region" description="Basic residues" evidence="1">
    <location>
        <begin position="175"/>
        <end position="186"/>
    </location>
</feature>
<protein>
    <submittedName>
        <fullName evidence="2">Uncharacterized protein</fullName>
    </submittedName>
</protein>
<reference evidence="2" key="1">
    <citation type="journal article" date="2023" name="bioRxiv">
        <title>Scaffold-level genome assemblies of two parasitoid biocontrol wasps reveal the parthenogenesis mechanism and an associated novel virus.</title>
        <authorList>
            <person name="Inwood S."/>
            <person name="Skelly J."/>
            <person name="Guhlin J."/>
            <person name="Harrop T."/>
            <person name="Goldson S."/>
            <person name="Dearden P."/>
        </authorList>
    </citation>
    <scope>NUCLEOTIDE SEQUENCE</scope>
    <source>
        <strain evidence="2">Lincoln</strain>
        <tissue evidence="2">Whole body</tissue>
    </source>
</reference>
<sequence length="225" mass="24778">MGARAVYGELHQFTSINHIAIADVVNDDDDDDDDDDDNEKNDSNNNEDYEDSVEATNNKIEFTKFTMINKSISKCKLLNCNCLKTCETITRMTMDVNKTEYALSLCRWWIECRQCLGGGGAELDDSIAEPMSSRSSCPDEPGAAGRAGTRPRGPCSSSSSSPINGGQEADEKIETKKRKKKKKKKTVTTIKPTATRITSTNTTTSQVLKDVVTEVKYQPTSANVK</sequence>
<name>A0AA39F606_MICHY</name>
<dbReference type="AlphaFoldDB" id="A0AA39F606"/>
<reference evidence="2" key="2">
    <citation type="submission" date="2023-03" db="EMBL/GenBank/DDBJ databases">
        <authorList>
            <person name="Inwood S.N."/>
            <person name="Skelly J.G."/>
            <person name="Guhlin J."/>
            <person name="Harrop T.W.R."/>
            <person name="Goldson S.G."/>
            <person name="Dearden P.K."/>
        </authorList>
    </citation>
    <scope>NUCLEOTIDE SEQUENCE</scope>
    <source>
        <strain evidence="2">Lincoln</strain>
        <tissue evidence="2">Whole body</tissue>
    </source>
</reference>